<feature type="compositionally biased region" description="Basic and acidic residues" evidence="1">
    <location>
        <begin position="321"/>
        <end position="333"/>
    </location>
</feature>
<feature type="compositionally biased region" description="Basic and acidic residues" evidence="1">
    <location>
        <begin position="389"/>
        <end position="409"/>
    </location>
</feature>
<dbReference type="PANTHER" id="PTHR15159:SF2">
    <property type="entry name" value="NEUROSECRETORY PROTEIN VGF"/>
    <property type="match status" value="1"/>
</dbReference>
<feature type="compositionally biased region" description="Acidic residues" evidence="1">
    <location>
        <begin position="347"/>
        <end position="356"/>
    </location>
</feature>
<feature type="region of interest" description="Disordered" evidence="1">
    <location>
        <begin position="130"/>
        <end position="357"/>
    </location>
</feature>
<dbReference type="AlphaFoldDB" id="A0A401RL23"/>
<comment type="caution">
    <text evidence="2">The sequence shown here is derived from an EMBL/GenBank/DDBJ whole genome shotgun (WGS) entry which is preliminary data.</text>
</comment>
<proteinExistence type="predicted"/>
<feature type="region of interest" description="Disordered" evidence="1">
    <location>
        <begin position="46"/>
        <end position="108"/>
    </location>
</feature>
<evidence type="ECO:0000256" key="1">
    <source>
        <dbReference type="SAM" id="MobiDB-lite"/>
    </source>
</evidence>
<organism evidence="2 3">
    <name type="scientific">Chiloscyllium punctatum</name>
    <name type="common">Brownbanded bambooshark</name>
    <name type="synonym">Hemiscyllium punctatum</name>
    <dbReference type="NCBI Taxonomy" id="137246"/>
    <lineage>
        <taxon>Eukaryota</taxon>
        <taxon>Metazoa</taxon>
        <taxon>Chordata</taxon>
        <taxon>Craniata</taxon>
        <taxon>Vertebrata</taxon>
        <taxon>Chondrichthyes</taxon>
        <taxon>Elasmobranchii</taxon>
        <taxon>Galeomorphii</taxon>
        <taxon>Galeoidea</taxon>
        <taxon>Orectolobiformes</taxon>
        <taxon>Hemiscylliidae</taxon>
        <taxon>Chiloscyllium</taxon>
    </lineage>
</organism>
<dbReference type="GO" id="GO:0005184">
    <property type="term" value="F:neuropeptide hormone activity"/>
    <property type="evidence" value="ECO:0007669"/>
    <property type="project" value="InterPro"/>
</dbReference>
<dbReference type="OMA" id="KVQQPSW"/>
<feature type="compositionally biased region" description="Basic and acidic residues" evidence="1">
    <location>
        <begin position="130"/>
        <end position="144"/>
    </location>
</feature>
<feature type="compositionally biased region" description="Basic and acidic residues" evidence="1">
    <location>
        <begin position="206"/>
        <end position="227"/>
    </location>
</feature>
<feature type="compositionally biased region" description="Basic and acidic residues" evidence="1">
    <location>
        <begin position="47"/>
        <end position="60"/>
    </location>
</feature>
<feature type="compositionally biased region" description="Basic and acidic residues" evidence="1">
    <location>
        <begin position="244"/>
        <end position="277"/>
    </location>
</feature>
<evidence type="ECO:0000313" key="2">
    <source>
        <dbReference type="EMBL" id="GCC18810.1"/>
    </source>
</evidence>
<accession>A0A401RL23</accession>
<protein>
    <submittedName>
        <fullName evidence="2">Uncharacterized protein</fullName>
    </submittedName>
</protein>
<evidence type="ECO:0000313" key="3">
    <source>
        <dbReference type="Proteomes" id="UP000287033"/>
    </source>
</evidence>
<gene>
    <name evidence="2" type="ORF">chiPu_0018076</name>
</gene>
<feature type="compositionally biased region" description="Polar residues" evidence="1">
    <location>
        <begin position="228"/>
        <end position="243"/>
    </location>
</feature>
<dbReference type="EMBL" id="BEZZ01001460">
    <property type="protein sequence ID" value="GCC18810.1"/>
    <property type="molecule type" value="Genomic_DNA"/>
</dbReference>
<dbReference type="InterPro" id="IPR026128">
    <property type="entry name" value="VGF"/>
</dbReference>
<dbReference type="Proteomes" id="UP000287033">
    <property type="component" value="Unassembled WGS sequence"/>
</dbReference>
<feature type="region of interest" description="Disordered" evidence="1">
    <location>
        <begin position="389"/>
        <end position="425"/>
    </location>
</feature>
<sequence length="519" mass="59536">MTPNLPAFSPLPTDPARMAWPTRSLAAVVFALTLMLFGTVRAGPLTDDGHREHQSPDNLKENGQTPHYQGQGLFPENGKMPEGDAETLKSHQVRSAPSQPKPEPSYDDELFKDVDAKTLAAILLQALKVDTDQPSTREEPRQHDGVAPPSTDLGSPEVEANDLTENVKSRTRVGKTQRSPISHESEESDWRNGEDGEDSLTPQNIDRLETMLQDLERYSAATKRERSNTAQLSLTKGDQSTENDVLRDLDAFEELVGRKEKYSDYEESQEDTRDRVKYSSKAPEVSRWKSGQQRAKDRASDLLLQYLLKGESSQEEEEEEEKKVRDNRGKVGGDSEDSASQEKRSDEDEDEDEDIDPQTIDRLIEISSKLHLPADDVIDIINDVEKKRKDPTERLESRYGASSRDRYKTPDSNYLPRHRPEKTRHHVNNELSLQDLLGANNALDYDSMAYPVPRRYRLRPNGYPNYIHPRVSPPRYRPYYYQPPPPVYRNKEYYEDEDNEEELENYIEKILLKHPEVFQ</sequence>
<feature type="compositionally biased region" description="Basic and acidic residues" evidence="1">
    <location>
        <begin position="79"/>
        <end position="89"/>
    </location>
</feature>
<feature type="compositionally biased region" description="Basic and acidic residues" evidence="1">
    <location>
        <begin position="181"/>
        <end position="194"/>
    </location>
</feature>
<keyword evidence="3" id="KW-1185">Reference proteome</keyword>
<dbReference type="STRING" id="137246.A0A401RL23"/>
<name>A0A401RL23_CHIPU</name>
<dbReference type="OrthoDB" id="8926660at2759"/>
<reference evidence="2 3" key="1">
    <citation type="journal article" date="2018" name="Nat. Ecol. Evol.">
        <title>Shark genomes provide insights into elasmobranch evolution and the origin of vertebrates.</title>
        <authorList>
            <person name="Hara Y"/>
            <person name="Yamaguchi K"/>
            <person name="Onimaru K"/>
            <person name="Kadota M"/>
            <person name="Koyanagi M"/>
            <person name="Keeley SD"/>
            <person name="Tatsumi K"/>
            <person name="Tanaka K"/>
            <person name="Motone F"/>
            <person name="Kageyama Y"/>
            <person name="Nozu R"/>
            <person name="Adachi N"/>
            <person name="Nishimura O"/>
            <person name="Nakagawa R"/>
            <person name="Tanegashima C"/>
            <person name="Kiyatake I"/>
            <person name="Matsumoto R"/>
            <person name="Murakumo K"/>
            <person name="Nishida K"/>
            <person name="Terakita A"/>
            <person name="Kuratani S"/>
            <person name="Sato K"/>
            <person name="Hyodo S Kuraku.S."/>
        </authorList>
    </citation>
    <scope>NUCLEOTIDE SEQUENCE [LARGE SCALE GENOMIC DNA]</scope>
</reference>
<feature type="compositionally biased region" description="Basic residues" evidence="1">
    <location>
        <begin position="416"/>
        <end position="425"/>
    </location>
</feature>
<dbReference type="PANTHER" id="PTHR15159">
    <property type="entry name" value="NEUROSECRETORY PROTEIN VGF"/>
    <property type="match status" value="1"/>
</dbReference>